<keyword evidence="4" id="KW-1185">Reference proteome</keyword>
<keyword evidence="2" id="KW-0812">Transmembrane</keyword>
<reference evidence="3 4" key="1">
    <citation type="journal article" date="2022" name="bioRxiv">
        <title>Genomics of Preaxostyla Flagellates Illuminates Evolutionary Transitions and the Path Towards Mitochondrial Loss.</title>
        <authorList>
            <person name="Novak L.V.F."/>
            <person name="Treitli S.C."/>
            <person name="Pyrih J."/>
            <person name="Halakuc P."/>
            <person name="Pipaliya S.V."/>
            <person name="Vacek V."/>
            <person name="Brzon O."/>
            <person name="Soukal P."/>
            <person name="Eme L."/>
            <person name="Dacks J.B."/>
            <person name="Karnkowska A."/>
            <person name="Elias M."/>
            <person name="Hampl V."/>
        </authorList>
    </citation>
    <scope>NUCLEOTIDE SEQUENCE [LARGE SCALE GENOMIC DNA]</scope>
    <source>
        <strain evidence="3">NAU3</strain>
        <tissue evidence="3">Gut</tissue>
    </source>
</reference>
<gene>
    <name evidence="3" type="ORF">BLNAU_9028</name>
</gene>
<comment type="caution">
    <text evidence="3">The sequence shown here is derived from an EMBL/GenBank/DDBJ whole genome shotgun (WGS) entry which is preliminary data.</text>
</comment>
<feature type="compositionally biased region" description="Polar residues" evidence="1">
    <location>
        <begin position="1891"/>
        <end position="1905"/>
    </location>
</feature>
<feature type="region of interest" description="Disordered" evidence="1">
    <location>
        <begin position="1874"/>
        <end position="1919"/>
    </location>
</feature>
<dbReference type="EMBL" id="JARBJD010000060">
    <property type="protein sequence ID" value="KAK2956052.1"/>
    <property type="molecule type" value="Genomic_DNA"/>
</dbReference>
<feature type="region of interest" description="Disordered" evidence="1">
    <location>
        <begin position="1457"/>
        <end position="1484"/>
    </location>
</feature>
<accession>A0ABQ9XX33</accession>
<feature type="compositionally biased region" description="Low complexity" evidence="1">
    <location>
        <begin position="1470"/>
        <end position="1484"/>
    </location>
</feature>
<proteinExistence type="predicted"/>
<keyword evidence="2" id="KW-0472">Membrane</keyword>
<sequence length="1931" mass="208390">MTDVTVPVVVVADSPTEGQLEYGKTYTIKDIFVAGAEATITGTQSFDVDPKTISKKVTDVSAKLIGANCAKFEIKLTVNDQSTNGEYFTKLLNDEPVTFTFEDGVGTSTPLDISWAEGGFKFNETYAFNEALADTNNDQIAFESASFKIEFEPLVTGASFDLDENEEGKGILVLTGKMLHKPEAIVSVTVTEVDPNASASNDVGRDVTFETTLDLEGSMTDVTVPVVVVADSPTEGQLEYGKTYTIKDIFVAGAEATITGTQSFDVDPKTISKKVTDVSAKLIGANCAKFEIKLTVNDQSTNGEYFTKLLNDEPVTFTFEDGVGTSTPLDISWAEGGFKFNETYAFNEALADTNNDQIAFESASFKIEFEPLVTGASFDLDENEEGKGILVLTGKMLHKPEAIVSVTVTEVDPNASASNDVGRDVTFETTLDLEGSMTDVTVPVVVVADSPTEGQLEYGKTYTIKDIFVAGAEATITGTQSFDVDPKTISKKVTDVSAKLIGANCAKFEIKLTVNDQSTNGEYFTKLLNDEPVTFTFEDGVGTSTPLDISWAEGGFKFNETYAFNEALADTNNDQIAFESASFKIEFEPLVTGASFDLDENEEGKGILVLTGKMLHKPEAIVSVTVTEVDPNASASNDVGRDVTFETTLDLEGSMTDVTVPVVVVADSPTEGQLEYGKTYTIKDIFVAGAEATITGTQSFDVDPKTISKKVTDVSAKLIGANCAKFEIKLTVNDQSTNGEYFTKLLNDEPVTFTFEDGVGTSTPLDISWAEGGFKFNETYAFNEALADTNNDQIAFESASFKIEFEPLVTGASFDLDENEEGKGILVLTGKMLHKPEAIVSVTVTEVDPNASASNDVGRDVTFETTLDLEGSMTDVTVPVVVVADSPTEGQLEYGKTYTIKDIFVAGAEATITGTQSFDVDPKTISKKVTDVSAKLIGANCAKFEIKLTVNDQSTNGEYFTKLLNDEPVTFTFEDGVGTSTPLDISWAEGGFKFNETYAFNEALADTNNDQIAFESASFKIEFEPLVTGASFDLDENEEGKGILVLTGKMLHKPEAIVSVTVTEVDPNASASNDVGRDVTFETTLDLEGSMTDVTVPVVVVADSPTEGQLEYGKTYTIKDIFVAGAEATITGTQSFDVDPKTISKKVTGVRAILKEDSTTLELLVQGENLPSAGDYTMKLNDTSFPVSFSGIGQLSTELTVGWSDCEIIFRQKYVFTDSLINTDDSGDDIEVDGEVSFTIDFEPSVTGVSFDLHPSQKGTGTLKLTGMMLRKAGTLSVIVTEVTSNAESSNAGERSITLETELGLEGLMTEITMSVDVVDDTPVDDQLEFGKTYKINEISIEGVDATIQSTHFIVRKFPTVTRASCDFTNDLHTSCIVTLFGEGLDLEADYTVKLEPEKSFDITFGATTNVASVVLALGFSDNLDYGTEYAVLEIKKKVGPNIVSIEPEDNEGVTFTTGNKPSSGELLVSSSSSDTSTTCGSDDSPCGSLEGVWNIVQTLQFTKAEINLKNTVKFGPAIEVSDEMNITFSNASSSPPTLRIPEDMDMGEKKGAVDVSGSLNMISLQIQLDASSSSFVFIHASHAHLTLVSCIISGHSASKNEESHVETLCEWKTGVLQLIETETTMTGLAMKELSQGAIFILNGTLLIESSSFEDNAPLNVDSHPSARRNIFCTDEAEITIDSLSDGDGSSKDRPHFWMNLDDCTLTSEVVPEHQTHFVPTLSENSTSEWISDTKTHNISIVGAMLIPCGLELEVFEKKKDGTEGKHHRVAISSENGATLTETSIVLPIPHTTLTEAFDKSRDLHCRLVYGKEKRTSTSFDLASSLAKSPGGFPYWIIVVVVVCVACVAAAVAVLIVCYVRANRKKDRLSSYKEMSQELDKNDELDEPAPTDQQLDLVSETQPQQIVVEPENDQDKPHVITDLTTDDHLTF</sequence>
<evidence type="ECO:0000313" key="4">
    <source>
        <dbReference type="Proteomes" id="UP001281761"/>
    </source>
</evidence>
<dbReference type="Proteomes" id="UP001281761">
    <property type="component" value="Unassembled WGS sequence"/>
</dbReference>
<name>A0ABQ9XX33_9EUKA</name>
<evidence type="ECO:0000256" key="2">
    <source>
        <dbReference type="SAM" id="Phobius"/>
    </source>
</evidence>
<protein>
    <submittedName>
        <fullName evidence="3">Uncharacterized protein</fullName>
    </submittedName>
</protein>
<feature type="transmembrane region" description="Helical" evidence="2">
    <location>
        <begin position="1833"/>
        <end position="1860"/>
    </location>
</feature>
<evidence type="ECO:0000313" key="3">
    <source>
        <dbReference type="EMBL" id="KAK2956052.1"/>
    </source>
</evidence>
<organism evidence="3 4">
    <name type="scientific">Blattamonas nauphoetae</name>
    <dbReference type="NCBI Taxonomy" id="2049346"/>
    <lineage>
        <taxon>Eukaryota</taxon>
        <taxon>Metamonada</taxon>
        <taxon>Preaxostyla</taxon>
        <taxon>Oxymonadida</taxon>
        <taxon>Blattamonas</taxon>
    </lineage>
</organism>
<evidence type="ECO:0000256" key="1">
    <source>
        <dbReference type="SAM" id="MobiDB-lite"/>
    </source>
</evidence>
<keyword evidence="2" id="KW-1133">Transmembrane helix</keyword>